<dbReference type="Proteomes" id="UP001320159">
    <property type="component" value="Unassembled WGS sequence"/>
</dbReference>
<reference evidence="2 3" key="1">
    <citation type="submission" date="2017-11" db="EMBL/GenBank/DDBJ databases">
        <title>Isolation and Characterization of Family Methanocellaceae Species from Potential Methane Hydrate Area Offshore Southwestern Taiwan.</title>
        <authorList>
            <person name="Zhang W.-L."/>
            <person name="Chen W.-C."/>
            <person name="Lai M.-C."/>
            <person name="Chen S.-C."/>
        </authorList>
    </citation>
    <scope>NUCLEOTIDE SEQUENCE [LARGE SCALE GENOMIC DNA]</scope>
    <source>
        <strain evidence="2 3">CWC-04</strain>
    </source>
</reference>
<evidence type="ECO:0000256" key="1">
    <source>
        <dbReference type="SAM" id="Phobius"/>
    </source>
</evidence>
<keyword evidence="1" id="KW-0472">Membrane</keyword>
<gene>
    <name evidence="2" type="ORF">CUJ83_13545</name>
</gene>
<evidence type="ECO:0000313" key="2">
    <source>
        <dbReference type="EMBL" id="MCD1296022.1"/>
    </source>
</evidence>
<accession>A0AAP2W751</accession>
<evidence type="ECO:0000313" key="3">
    <source>
        <dbReference type="Proteomes" id="UP001320159"/>
    </source>
</evidence>
<keyword evidence="1" id="KW-1133">Transmembrane helix</keyword>
<organism evidence="2 3">
    <name type="scientific">Methanooceanicella nereidis</name>
    <dbReference type="NCBI Taxonomy" id="2052831"/>
    <lineage>
        <taxon>Archaea</taxon>
        <taxon>Methanobacteriati</taxon>
        <taxon>Methanobacteriota</taxon>
        <taxon>Stenosarchaea group</taxon>
        <taxon>Methanomicrobia</taxon>
        <taxon>Methanocellales</taxon>
        <taxon>Methanocellaceae</taxon>
        <taxon>Methanooceanicella</taxon>
    </lineage>
</organism>
<feature type="transmembrane region" description="Helical" evidence="1">
    <location>
        <begin position="228"/>
        <end position="248"/>
    </location>
</feature>
<feature type="transmembrane region" description="Helical" evidence="1">
    <location>
        <begin position="200"/>
        <end position="222"/>
    </location>
</feature>
<proteinExistence type="predicted"/>
<comment type="caution">
    <text evidence="2">The sequence shown here is derived from an EMBL/GenBank/DDBJ whole genome shotgun (WGS) entry which is preliminary data.</text>
</comment>
<dbReference type="AlphaFoldDB" id="A0AAP2W751"/>
<protein>
    <submittedName>
        <fullName evidence="2">Zinc ribbon domain-containing protein</fullName>
    </submittedName>
</protein>
<dbReference type="Gene3D" id="2.20.28.30">
    <property type="entry name" value="RNA polymerase ii, chain L"/>
    <property type="match status" value="1"/>
</dbReference>
<name>A0AAP2W751_9EURY</name>
<dbReference type="EMBL" id="PGCK01000013">
    <property type="protein sequence ID" value="MCD1296022.1"/>
    <property type="molecule type" value="Genomic_DNA"/>
</dbReference>
<keyword evidence="3" id="KW-1185">Reference proteome</keyword>
<keyword evidence="1" id="KW-0812">Transmembrane</keyword>
<sequence length="251" mass="28286">MAEIKCDKCGAQIKFEPGDRFARCKYCDTQVFIDRSGAGFFYIMPYLIDRSGAEGIFNGWARSSKVSKKLLPGIRNLTYKQQYFPVYMFKRDVSGEEKLYVQPARSTTLPGLHSLKVLAGDLKIFDKSYKVEGPDVLVPDIDMTAYLPFLPGTAKEQALVYFPLWDVEYEYDGKKYVTIIDGSSGEVFVSDYPVRSSAPFILITIGAFILFFLESLAGFFLFKNGLCCSSVLILPTIPAVILLANRTLRRF</sequence>